<reference evidence="3 4" key="1">
    <citation type="submission" date="2021-08" db="EMBL/GenBank/DDBJ databases">
        <title>Comparative Genomics Analysis of the Genus Qipengyuania Reveals Extensive Genetic Diversity and Metabolic Versatility, Including the Description of Fifteen Novel Species.</title>
        <authorList>
            <person name="Liu Y."/>
        </authorList>
    </citation>
    <scope>NUCLEOTIDE SEQUENCE [LARGE SCALE GENOMIC DNA]</scope>
    <source>
        <strain evidence="3 4">YG27</strain>
    </source>
</reference>
<keyword evidence="2" id="KW-0732">Signal</keyword>
<name>A0ABS7JUI1_9SPHN</name>
<keyword evidence="1" id="KW-0560">Oxidoreductase</keyword>
<proteinExistence type="predicted"/>
<dbReference type="InterPro" id="IPR029041">
    <property type="entry name" value="FAD-linked_oxidoreductase-like"/>
</dbReference>
<evidence type="ECO:0000256" key="1">
    <source>
        <dbReference type="ARBA" id="ARBA00023002"/>
    </source>
</evidence>
<comment type="caution">
    <text evidence="3">The sequence shown here is derived from an EMBL/GenBank/DDBJ whole genome shotgun (WGS) entry which is preliminary data.</text>
</comment>
<feature type="chain" id="PRO_5047448969" evidence="2">
    <location>
        <begin position="25"/>
        <end position="265"/>
    </location>
</feature>
<protein>
    <submittedName>
        <fullName evidence="3">Proline dehydrogenase</fullName>
    </submittedName>
</protein>
<dbReference type="Proteomes" id="UP000782554">
    <property type="component" value="Unassembled WGS sequence"/>
</dbReference>
<sequence>MLRKARYALPVVLGACLPIQSSEAAASACVRIAATTNARITLGYFAQPDEEPAAVAQAFIEAARALSELQPIDAELAVKAPPLGFDPALLESIAAEGIPLILDALTPEQAPQALALAEALGCGIALPARWRRSVDDARILREKACRIRVIKGEWADPDDEPEDAAKAYLEVVRALAGRTASVEVATHDPQLAEAALAILAASGTPAELGQLRGLPQRRGRAVALRHKVPVRYYYPYGPGWWPYAIEQALRKPYLPVWALRDTIAR</sequence>
<dbReference type="EMBL" id="JAIGNU010000001">
    <property type="protein sequence ID" value="MBX7501308.1"/>
    <property type="molecule type" value="Genomic_DNA"/>
</dbReference>
<keyword evidence="4" id="KW-1185">Reference proteome</keyword>
<dbReference type="Gene3D" id="3.20.20.220">
    <property type="match status" value="1"/>
</dbReference>
<dbReference type="RefSeq" id="WP_221602399.1">
    <property type="nucleotide sequence ID" value="NZ_JAIGNU010000001.1"/>
</dbReference>
<evidence type="ECO:0000313" key="4">
    <source>
        <dbReference type="Proteomes" id="UP000782554"/>
    </source>
</evidence>
<dbReference type="SUPFAM" id="SSF51730">
    <property type="entry name" value="FAD-linked oxidoreductase"/>
    <property type="match status" value="1"/>
</dbReference>
<gene>
    <name evidence="3" type="ORF">K3181_07625</name>
</gene>
<organism evidence="3 4">
    <name type="scientific">Qipengyuania mesophila</name>
    <dbReference type="NCBI Taxonomy" id="2867246"/>
    <lineage>
        <taxon>Bacteria</taxon>
        <taxon>Pseudomonadati</taxon>
        <taxon>Pseudomonadota</taxon>
        <taxon>Alphaproteobacteria</taxon>
        <taxon>Sphingomonadales</taxon>
        <taxon>Erythrobacteraceae</taxon>
        <taxon>Qipengyuania</taxon>
    </lineage>
</organism>
<evidence type="ECO:0000256" key="2">
    <source>
        <dbReference type="SAM" id="SignalP"/>
    </source>
</evidence>
<feature type="signal peptide" evidence="2">
    <location>
        <begin position="1"/>
        <end position="24"/>
    </location>
</feature>
<accession>A0ABS7JUI1</accession>
<evidence type="ECO:0000313" key="3">
    <source>
        <dbReference type="EMBL" id="MBX7501308.1"/>
    </source>
</evidence>